<dbReference type="AlphaFoldDB" id="A0A0C9TX77"/>
<sequence length="311" mass="34842">MPTTQSQATKSCNNNEEIRQKSPSWACEDSALPNDVSSPESSCSTSHERSIAPELEEDNEEGKESRQHQPFLATCRDAQQAWINLAQEMEKDSRLKGTGHKQNETRSLQKMGTKEDIDEHVQVITDLMALIDGHDVAKEQKSAGAKAKASKEQQAALELHDAAVMGMRPRNMLSDITQLDGATACEKQGQCKCKQSQMSSGADKENCAPPASKCVHNQTTIASVKSNAAKTFAKNVSKAHEKAQNLIPTVTACESDNDREYFLRDSIQQKLIQLEEEGIIPEWDEAKVKVTLRKKLWMRKWKWKFTMMQCF</sequence>
<reference evidence="2 3" key="1">
    <citation type="submission" date="2014-06" db="EMBL/GenBank/DDBJ databases">
        <title>Evolutionary Origins and Diversification of the Mycorrhizal Mutualists.</title>
        <authorList>
            <consortium name="DOE Joint Genome Institute"/>
            <consortium name="Mycorrhizal Genomics Consortium"/>
            <person name="Kohler A."/>
            <person name="Kuo A."/>
            <person name="Nagy L.G."/>
            <person name="Floudas D."/>
            <person name="Copeland A."/>
            <person name="Barry K.W."/>
            <person name="Cichocki N."/>
            <person name="Veneault-Fourrey C."/>
            <person name="LaButti K."/>
            <person name="Lindquist E.A."/>
            <person name="Lipzen A."/>
            <person name="Lundell T."/>
            <person name="Morin E."/>
            <person name="Murat C."/>
            <person name="Riley R."/>
            <person name="Ohm R."/>
            <person name="Sun H."/>
            <person name="Tunlid A."/>
            <person name="Henrissat B."/>
            <person name="Grigoriev I.V."/>
            <person name="Hibbett D.S."/>
            <person name="Martin F."/>
        </authorList>
    </citation>
    <scope>NUCLEOTIDE SEQUENCE [LARGE SCALE GENOMIC DNA]</scope>
    <source>
        <strain evidence="2 3">SS14</strain>
    </source>
</reference>
<name>A0A0C9TX77_SPHS4</name>
<evidence type="ECO:0000256" key="1">
    <source>
        <dbReference type="SAM" id="MobiDB-lite"/>
    </source>
</evidence>
<feature type="compositionally biased region" description="Polar residues" evidence="1">
    <location>
        <begin position="1"/>
        <end position="15"/>
    </location>
</feature>
<feature type="region of interest" description="Disordered" evidence="1">
    <location>
        <begin position="1"/>
        <end position="68"/>
    </location>
</feature>
<keyword evidence="3" id="KW-1185">Reference proteome</keyword>
<proteinExistence type="predicted"/>
<evidence type="ECO:0000313" key="2">
    <source>
        <dbReference type="EMBL" id="KIJ35043.1"/>
    </source>
</evidence>
<gene>
    <name evidence="2" type="ORF">M422DRAFT_262787</name>
</gene>
<dbReference type="EMBL" id="KN837193">
    <property type="protein sequence ID" value="KIJ35043.1"/>
    <property type="molecule type" value="Genomic_DNA"/>
</dbReference>
<accession>A0A0C9TX77</accession>
<organism evidence="2 3">
    <name type="scientific">Sphaerobolus stellatus (strain SS14)</name>
    <dbReference type="NCBI Taxonomy" id="990650"/>
    <lineage>
        <taxon>Eukaryota</taxon>
        <taxon>Fungi</taxon>
        <taxon>Dikarya</taxon>
        <taxon>Basidiomycota</taxon>
        <taxon>Agaricomycotina</taxon>
        <taxon>Agaricomycetes</taxon>
        <taxon>Phallomycetidae</taxon>
        <taxon>Geastrales</taxon>
        <taxon>Sphaerobolaceae</taxon>
        <taxon>Sphaerobolus</taxon>
    </lineage>
</organism>
<dbReference type="Proteomes" id="UP000054279">
    <property type="component" value="Unassembled WGS sequence"/>
</dbReference>
<dbReference type="HOGENOM" id="CLU_894775_0_0_1"/>
<dbReference type="OrthoDB" id="3265199at2759"/>
<protein>
    <submittedName>
        <fullName evidence="2">Uncharacterized protein</fullName>
    </submittedName>
</protein>
<evidence type="ECO:0000313" key="3">
    <source>
        <dbReference type="Proteomes" id="UP000054279"/>
    </source>
</evidence>